<dbReference type="EMBL" id="JABBWE010000005">
    <property type="protein sequence ID" value="KAG1802819.1"/>
    <property type="molecule type" value="Genomic_DNA"/>
</dbReference>
<sequence length="141" mass="15639">MPASRKQQHTFSEATGLNPYPRSLTLTAGLNRPQISLNPFPGFLNLPGPSSVQARTTVSSIGPFTVLPDPDPILVDQDEEIPDTPETQPRYRARYEAPPPDPEEEPSDKEDSDDDMPKHVEKKIGTPPDFNGERDTSSRFI</sequence>
<proteinExistence type="predicted"/>
<evidence type="ECO:0000256" key="1">
    <source>
        <dbReference type="SAM" id="MobiDB-lite"/>
    </source>
</evidence>
<feature type="compositionally biased region" description="Acidic residues" evidence="1">
    <location>
        <begin position="101"/>
        <end position="114"/>
    </location>
</feature>
<dbReference type="AlphaFoldDB" id="A0A9P7J4T7"/>
<dbReference type="RefSeq" id="XP_041165716.1">
    <property type="nucleotide sequence ID" value="XM_041305765.1"/>
</dbReference>
<evidence type="ECO:0000313" key="2">
    <source>
        <dbReference type="EMBL" id="KAG1802819.1"/>
    </source>
</evidence>
<evidence type="ECO:0000313" key="3">
    <source>
        <dbReference type="Proteomes" id="UP000719766"/>
    </source>
</evidence>
<organism evidence="2 3">
    <name type="scientific">Suillus plorans</name>
    <dbReference type="NCBI Taxonomy" id="116603"/>
    <lineage>
        <taxon>Eukaryota</taxon>
        <taxon>Fungi</taxon>
        <taxon>Dikarya</taxon>
        <taxon>Basidiomycota</taxon>
        <taxon>Agaricomycotina</taxon>
        <taxon>Agaricomycetes</taxon>
        <taxon>Agaricomycetidae</taxon>
        <taxon>Boletales</taxon>
        <taxon>Suillineae</taxon>
        <taxon>Suillaceae</taxon>
        <taxon>Suillus</taxon>
    </lineage>
</organism>
<dbReference type="OrthoDB" id="10602648at2759"/>
<keyword evidence="3" id="KW-1185">Reference proteome</keyword>
<comment type="caution">
    <text evidence="2">The sequence shown here is derived from an EMBL/GenBank/DDBJ whole genome shotgun (WGS) entry which is preliminary data.</text>
</comment>
<protein>
    <submittedName>
        <fullName evidence="2">Uncharacterized protein</fullName>
    </submittedName>
</protein>
<feature type="region of interest" description="Disordered" evidence="1">
    <location>
        <begin position="1"/>
        <end position="21"/>
    </location>
</feature>
<dbReference type="Proteomes" id="UP000719766">
    <property type="component" value="Unassembled WGS sequence"/>
</dbReference>
<dbReference type="GeneID" id="64599529"/>
<feature type="compositionally biased region" description="Basic and acidic residues" evidence="1">
    <location>
        <begin position="115"/>
        <end position="124"/>
    </location>
</feature>
<gene>
    <name evidence="2" type="ORF">HD556DRAFT_1437886</name>
</gene>
<feature type="compositionally biased region" description="Basic and acidic residues" evidence="1">
    <location>
        <begin position="131"/>
        <end position="141"/>
    </location>
</feature>
<accession>A0A9P7J4T7</accession>
<feature type="region of interest" description="Disordered" evidence="1">
    <location>
        <begin position="62"/>
        <end position="141"/>
    </location>
</feature>
<reference evidence="2" key="1">
    <citation type="journal article" date="2020" name="New Phytol.">
        <title>Comparative genomics reveals dynamic genome evolution in host specialist ectomycorrhizal fungi.</title>
        <authorList>
            <person name="Lofgren L.A."/>
            <person name="Nguyen N.H."/>
            <person name="Vilgalys R."/>
            <person name="Ruytinx J."/>
            <person name="Liao H.L."/>
            <person name="Branco S."/>
            <person name="Kuo A."/>
            <person name="LaButti K."/>
            <person name="Lipzen A."/>
            <person name="Andreopoulos W."/>
            <person name="Pangilinan J."/>
            <person name="Riley R."/>
            <person name="Hundley H."/>
            <person name="Na H."/>
            <person name="Barry K."/>
            <person name="Grigoriev I.V."/>
            <person name="Stajich J.E."/>
            <person name="Kennedy P.G."/>
        </authorList>
    </citation>
    <scope>NUCLEOTIDE SEQUENCE</scope>
    <source>
        <strain evidence="2">S12</strain>
    </source>
</reference>
<name>A0A9P7J4T7_9AGAM</name>